<dbReference type="RefSeq" id="WP_203355577.1">
    <property type="nucleotide sequence ID" value="NZ_CP069127.1"/>
</dbReference>
<organism evidence="1 2">
    <name type="scientific">Brevibacillus choshinensis</name>
    <dbReference type="NCBI Taxonomy" id="54911"/>
    <lineage>
        <taxon>Bacteria</taxon>
        <taxon>Bacillati</taxon>
        <taxon>Bacillota</taxon>
        <taxon>Bacilli</taxon>
        <taxon>Bacillales</taxon>
        <taxon>Paenibacillaceae</taxon>
        <taxon>Brevibacillus</taxon>
    </lineage>
</organism>
<protein>
    <submittedName>
        <fullName evidence="1">Uncharacterized protein</fullName>
    </submittedName>
</protein>
<reference evidence="1 2" key="1">
    <citation type="submission" date="2021-01" db="EMBL/GenBank/DDBJ databases">
        <title>Identification of strong promoters based on the transcriptome of Brevibacillus choshinensis.</title>
        <authorList>
            <person name="Yao D."/>
            <person name="Zhang K."/>
            <person name="Wu J."/>
        </authorList>
    </citation>
    <scope>NUCLEOTIDE SEQUENCE [LARGE SCALE GENOMIC DNA]</scope>
    <source>
        <strain evidence="1 2">HPD31-SP3</strain>
    </source>
</reference>
<dbReference type="Proteomes" id="UP000596248">
    <property type="component" value="Chromosome"/>
</dbReference>
<evidence type="ECO:0000313" key="1">
    <source>
        <dbReference type="EMBL" id="QRG68577.1"/>
    </source>
</evidence>
<name>A0ABX7FSG4_BRECH</name>
<accession>A0ABX7FSG4</accession>
<sequence>MTAVKPKPGHPWKRGFITRKVNEHIKQSIINPKVNNWKVGGAVPPWNAR</sequence>
<proteinExistence type="predicted"/>
<evidence type="ECO:0000313" key="2">
    <source>
        <dbReference type="Proteomes" id="UP000596248"/>
    </source>
</evidence>
<gene>
    <name evidence="1" type="ORF">JNE38_05335</name>
</gene>
<keyword evidence="2" id="KW-1185">Reference proteome</keyword>
<dbReference type="EMBL" id="CP069127">
    <property type="protein sequence ID" value="QRG68577.1"/>
    <property type="molecule type" value="Genomic_DNA"/>
</dbReference>